<comment type="caution">
    <text evidence="1">The sequence shown here is derived from an EMBL/GenBank/DDBJ whole genome shotgun (WGS) entry which is preliminary data.</text>
</comment>
<gene>
    <name evidence="1" type="ORF">BOX15_Mlig001632g5</name>
</gene>
<evidence type="ECO:0000313" key="1">
    <source>
        <dbReference type="EMBL" id="PAA74260.1"/>
    </source>
</evidence>
<feature type="non-terminal residue" evidence="1">
    <location>
        <position position="1"/>
    </location>
</feature>
<dbReference type="Proteomes" id="UP000215902">
    <property type="component" value="Unassembled WGS sequence"/>
</dbReference>
<evidence type="ECO:0000313" key="2">
    <source>
        <dbReference type="Proteomes" id="UP000215902"/>
    </source>
</evidence>
<proteinExistence type="predicted"/>
<dbReference type="EMBL" id="NIVC01000962">
    <property type="protein sequence ID" value="PAA74260.1"/>
    <property type="molecule type" value="Genomic_DNA"/>
</dbReference>
<name>A0A267FKD5_9PLAT</name>
<protein>
    <submittedName>
        <fullName evidence="1">Uncharacterized protein</fullName>
    </submittedName>
</protein>
<dbReference type="AlphaFoldDB" id="A0A267FKD5"/>
<organism evidence="1 2">
    <name type="scientific">Macrostomum lignano</name>
    <dbReference type="NCBI Taxonomy" id="282301"/>
    <lineage>
        <taxon>Eukaryota</taxon>
        <taxon>Metazoa</taxon>
        <taxon>Spiralia</taxon>
        <taxon>Lophotrochozoa</taxon>
        <taxon>Platyhelminthes</taxon>
        <taxon>Rhabditophora</taxon>
        <taxon>Macrostomorpha</taxon>
        <taxon>Macrostomida</taxon>
        <taxon>Macrostomidae</taxon>
        <taxon>Macrostomum</taxon>
    </lineage>
</organism>
<sequence>HKKSPLFISLFNLQPKNMSRKKGDHAADATGAGSGVDFKRCIERHLRDWERRNGEVAVQFAREAMASDGSVSAAVNRAVLELLALDKEEQRAQFDDKVDSVVQSVPAAVHQQIKAFIAQMDSKRRPESAGRK</sequence>
<accession>A0A267FKD5</accession>
<reference evidence="1 2" key="1">
    <citation type="submission" date="2017-06" db="EMBL/GenBank/DDBJ databases">
        <title>A platform for efficient transgenesis in Macrostomum lignano, a flatworm model organism for stem cell research.</title>
        <authorList>
            <person name="Berezikov E."/>
        </authorList>
    </citation>
    <scope>NUCLEOTIDE SEQUENCE [LARGE SCALE GENOMIC DNA]</scope>
    <source>
        <strain evidence="1">DV1</strain>
        <tissue evidence="1">Whole organism</tissue>
    </source>
</reference>
<keyword evidence="2" id="KW-1185">Reference proteome</keyword>